<evidence type="ECO:0000313" key="2">
    <source>
        <dbReference type="Proteomes" id="UP001225498"/>
    </source>
</evidence>
<name>A0AAI9CLL2_STEMA</name>
<dbReference type="EMBL" id="ABLTIR010000061">
    <property type="protein sequence ID" value="EKZ1927669.1"/>
    <property type="molecule type" value="Genomic_DNA"/>
</dbReference>
<evidence type="ECO:0000313" key="1">
    <source>
        <dbReference type="EMBL" id="EKZ1927669.1"/>
    </source>
</evidence>
<gene>
    <name evidence="1" type="ORF">REH87_002691</name>
</gene>
<dbReference type="Proteomes" id="UP001225498">
    <property type="component" value="Unassembled WGS sequence"/>
</dbReference>
<accession>A0AAI9CLL2</accession>
<sequence>MDRRLPLTMLMLMLLSLSLLLLLPSAFAGELSPSDAKALREDVRAMMAAYARGDADFLIERTHPSLKRLAGGDDAFQAITRDALKKQHNAGVVIISEDVGVPTRTYAAGEEEVCFVPRQSLIRVRETPMRSTTFMVAVRRVGGSGWTYLDGTGLQGNPNLLRQLLPALEPDVTLPKREIEAL</sequence>
<reference evidence="1" key="1">
    <citation type="submission" date="2023-08" db="EMBL/GenBank/DDBJ databases">
        <authorList>
            <consortium name="Clinical and Environmental Microbiology Branch: Whole genome sequencing antimicrobial resistance pathogens in the healthcare setting"/>
        </authorList>
    </citation>
    <scope>NUCLEOTIDE SEQUENCE</scope>
    <source>
        <strain evidence="1">2023CJ-00293</strain>
    </source>
</reference>
<dbReference type="RefSeq" id="WP_005411248.1">
    <property type="nucleotide sequence ID" value="NZ_CP133414.1"/>
</dbReference>
<comment type="caution">
    <text evidence="1">The sequence shown here is derived from an EMBL/GenBank/DDBJ whole genome shotgun (WGS) entry which is preliminary data.</text>
</comment>
<organism evidence="1 2">
    <name type="scientific">Stenotrophomonas maltophilia</name>
    <name type="common">Pseudomonas maltophilia</name>
    <name type="synonym">Xanthomonas maltophilia</name>
    <dbReference type="NCBI Taxonomy" id="40324"/>
    <lineage>
        <taxon>Bacteria</taxon>
        <taxon>Pseudomonadati</taxon>
        <taxon>Pseudomonadota</taxon>
        <taxon>Gammaproteobacteria</taxon>
        <taxon>Lysobacterales</taxon>
        <taxon>Lysobacteraceae</taxon>
        <taxon>Stenotrophomonas</taxon>
        <taxon>Stenotrophomonas maltophilia group</taxon>
    </lineage>
</organism>
<dbReference type="AlphaFoldDB" id="A0AAI9CLL2"/>
<protein>
    <submittedName>
        <fullName evidence="1">Uncharacterized protein</fullName>
    </submittedName>
</protein>
<proteinExistence type="predicted"/>